<evidence type="ECO:0000313" key="20">
    <source>
        <dbReference type="EMBL" id="QWM93832.1"/>
    </source>
</evidence>
<evidence type="ECO:0000256" key="17">
    <source>
        <dbReference type="RuleBase" id="RU003297"/>
    </source>
</evidence>
<evidence type="ECO:0000256" key="1">
    <source>
        <dbReference type="ARBA" id="ARBA00003257"/>
    </source>
</evidence>
<comment type="similarity">
    <text evidence="3 17">Belongs to the complex I subunit 4 family.</text>
</comment>
<dbReference type="Pfam" id="PF01059">
    <property type="entry name" value="Oxidored_q5_N"/>
    <property type="match status" value="1"/>
</dbReference>
<dbReference type="GO" id="GO:0048039">
    <property type="term" value="F:ubiquinone binding"/>
    <property type="evidence" value="ECO:0007669"/>
    <property type="project" value="TreeGrafter"/>
</dbReference>
<dbReference type="PANTHER" id="PTHR43507:SF20">
    <property type="entry name" value="NADH-UBIQUINONE OXIDOREDUCTASE CHAIN 4"/>
    <property type="match status" value="1"/>
</dbReference>
<dbReference type="PRINTS" id="PR01437">
    <property type="entry name" value="NUOXDRDTASE4"/>
</dbReference>
<feature type="transmembrane region" description="Helical" evidence="17">
    <location>
        <begin position="21"/>
        <end position="38"/>
    </location>
</feature>
<feature type="transmembrane region" description="Helical" evidence="17">
    <location>
        <begin position="383"/>
        <end position="403"/>
    </location>
</feature>
<keyword evidence="15 17" id="KW-0472">Membrane</keyword>
<keyword evidence="13 17" id="KW-0830">Ubiquinone</keyword>
<reference evidence="20" key="1">
    <citation type="journal article" date="2021" name="Insects">
        <title>Mitochondrial Phylogenomics of Tenthredinidae (Hymenoptera: Tenthredinoidea) Supports the Monophyly of Megabelesesinae as a Subfamily.</title>
        <authorList>
            <person name="Niu G."/>
            <person name="Jiang S."/>
            <person name="Dogan O."/>
            <person name="Korkmaz E.M."/>
            <person name="Budak M."/>
            <person name="Wu D."/>
            <person name="Wei M."/>
        </authorList>
    </citation>
    <scope>NUCLEOTIDE SEQUENCE</scope>
</reference>
<keyword evidence="7 17" id="KW-0679">Respiratory chain</keyword>
<dbReference type="InterPro" id="IPR000260">
    <property type="entry name" value="NADH4_N"/>
</dbReference>
<feature type="transmembrane region" description="Helical" evidence="17">
    <location>
        <begin position="183"/>
        <end position="206"/>
    </location>
</feature>
<proteinExistence type="inferred from homology"/>
<dbReference type="EC" id="7.1.1.2" evidence="4 17"/>
<dbReference type="EMBL" id="MW255940">
    <property type="protein sequence ID" value="QWM93832.1"/>
    <property type="molecule type" value="Genomic_DNA"/>
</dbReference>
<dbReference type="PANTHER" id="PTHR43507">
    <property type="entry name" value="NADH-UBIQUINONE OXIDOREDUCTASE CHAIN 4"/>
    <property type="match status" value="1"/>
</dbReference>
<dbReference type="GO" id="GO:0015990">
    <property type="term" value="P:electron transport coupled proton transport"/>
    <property type="evidence" value="ECO:0007669"/>
    <property type="project" value="TreeGrafter"/>
</dbReference>
<comment type="function">
    <text evidence="17">Core subunit of the mitochondrial membrane respiratory chain NADH dehydrogenase (Complex I) which catalyzes electron transfer from NADH through the respiratory chain, using ubiquinone as an electron acceptor. Essential for the catalytic activity and assembly of complex I.</text>
</comment>
<sequence>MMMKFILYLMFMLPYSMMNKFWMTQFYMFMMSFMFLFLGKYNYEWFNLSYYFGCDLLSFGLILLSFWICSLMFMSSMVIYDQKNYCELFIFMLLILMVFLILTFSVKNLLLFYLFFECSMIPVLFLIMGWGLQLDRIQAGLYLLFYTLFASLPFLLMILYIYLNYNTLSFIMFSENLIMLMYVYMYMFMILAFLVKMPMFLLHLWLPKAHVEAPVSGSMILAGIMLKLGGYGMLRVFMLLLKLGNTYNFILMSINLIGGILVSLICLFQVDLKSLIAYSSVVHMSLLLCGLLTVFNWGLGGSFLLMISHGLCSSGLFCLVNIIYERLGSRSILINKGLINFMPSMCLWWFLLCSSNMAAPPSLNLLGEIMLINSVISWSWLSLYLIMFLSLFSAFYTLYLYSYTQHGQLNFNLYSITQGYLREYILLMMHWIPLNLLILNNELFILWK</sequence>
<dbReference type="GO" id="GO:0031966">
    <property type="term" value="C:mitochondrial membrane"/>
    <property type="evidence" value="ECO:0007669"/>
    <property type="project" value="UniProtKB-SubCell"/>
</dbReference>
<feature type="transmembrane region" description="Helical" evidence="17">
    <location>
        <begin position="247"/>
        <end position="268"/>
    </location>
</feature>
<comment type="function">
    <text evidence="1">Core subunit of the mitochondrial membrane respiratory chain NADH dehydrogenase (Complex I) that is believed to belong to the minimal assembly required for catalysis. Complex I functions in the transfer of electrons from NADH to the respiratory chain. The immediate electron acceptor for the enzyme is believed to be ubiquinone.</text>
</comment>
<keyword evidence="12 17" id="KW-0520">NAD</keyword>
<evidence type="ECO:0000259" key="18">
    <source>
        <dbReference type="Pfam" id="PF00361"/>
    </source>
</evidence>
<evidence type="ECO:0000256" key="14">
    <source>
        <dbReference type="ARBA" id="ARBA00023128"/>
    </source>
</evidence>
<dbReference type="AlphaFoldDB" id="A0A8F0WH64"/>
<evidence type="ECO:0000256" key="7">
    <source>
        <dbReference type="ARBA" id="ARBA00022660"/>
    </source>
</evidence>
<evidence type="ECO:0000256" key="10">
    <source>
        <dbReference type="ARBA" id="ARBA00022982"/>
    </source>
</evidence>
<evidence type="ECO:0000259" key="19">
    <source>
        <dbReference type="Pfam" id="PF01059"/>
    </source>
</evidence>
<feature type="domain" description="NADH:quinone oxidoreductase/Mrp antiporter transmembrane" evidence="18">
    <location>
        <begin position="107"/>
        <end position="392"/>
    </location>
</feature>
<evidence type="ECO:0000256" key="15">
    <source>
        <dbReference type="ARBA" id="ARBA00023136"/>
    </source>
</evidence>
<protein>
    <recommendedName>
        <fullName evidence="5 17">NADH-ubiquinone oxidoreductase chain 4</fullName>
        <ecNumber evidence="4 17">7.1.1.2</ecNumber>
    </recommendedName>
</protein>
<keyword evidence="8 17" id="KW-0812">Transmembrane</keyword>
<evidence type="ECO:0000256" key="2">
    <source>
        <dbReference type="ARBA" id="ARBA00004225"/>
    </source>
</evidence>
<organism evidence="20">
    <name type="scientific">Megabeleses magnoliae</name>
    <dbReference type="NCBI Taxonomy" id="2662717"/>
    <lineage>
        <taxon>Eukaryota</taxon>
        <taxon>Metazoa</taxon>
        <taxon>Ecdysozoa</taxon>
        <taxon>Arthropoda</taxon>
        <taxon>Hexapoda</taxon>
        <taxon>Insecta</taxon>
        <taxon>Pterygota</taxon>
        <taxon>Neoptera</taxon>
        <taxon>Endopterygota</taxon>
        <taxon>Hymenoptera</taxon>
        <taxon>Tenthredinoidea</taxon>
        <taxon>Tenthredinidae</taxon>
        <taxon>Allantinae</taxon>
        <taxon>Megabeleses</taxon>
    </lineage>
</organism>
<evidence type="ECO:0000256" key="12">
    <source>
        <dbReference type="ARBA" id="ARBA00023027"/>
    </source>
</evidence>
<evidence type="ECO:0000256" key="8">
    <source>
        <dbReference type="ARBA" id="ARBA00022692"/>
    </source>
</evidence>
<feature type="transmembrane region" description="Helical" evidence="17">
    <location>
        <begin position="50"/>
        <end position="73"/>
    </location>
</feature>
<feature type="transmembrane region" description="Helical" evidence="17">
    <location>
        <begin position="85"/>
        <end position="104"/>
    </location>
</feature>
<feature type="transmembrane region" description="Helical" evidence="17">
    <location>
        <begin position="424"/>
        <end position="447"/>
    </location>
</feature>
<dbReference type="GO" id="GO:0042773">
    <property type="term" value="P:ATP synthesis coupled electron transport"/>
    <property type="evidence" value="ECO:0007669"/>
    <property type="project" value="InterPro"/>
</dbReference>
<dbReference type="CTD" id="4538"/>
<feature type="domain" description="NADH:ubiquinone oxidoreductase chain 4 N-terminal" evidence="19">
    <location>
        <begin position="2"/>
        <end position="103"/>
    </location>
</feature>
<comment type="subcellular location">
    <subcellularLocation>
        <location evidence="2 17">Mitochondrion membrane</location>
        <topology evidence="2 17">Multi-pass membrane protein</topology>
    </subcellularLocation>
</comment>
<geneLocation type="mitochondrion" evidence="20"/>
<feature type="transmembrane region" description="Helical" evidence="17">
    <location>
        <begin position="345"/>
        <end position="363"/>
    </location>
</feature>
<accession>A0A8F0WH64</accession>
<dbReference type="RefSeq" id="YP_010134342.1">
    <property type="nucleotide sequence ID" value="NC_056796.1"/>
</dbReference>
<feature type="transmembrane region" description="Helical" evidence="17">
    <location>
        <begin position="303"/>
        <end position="324"/>
    </location>
</feature>
<dbReference type="Pfam" id="PF00361">
    <property type="entry name" value="Proton_antipo_M"/>
    <property type="match status" value="1"/>
</dbReference>
<dbReference type="GeneID" id="67124179"/>
<comment type="catalytic activity">
    <reaction evidence="16 17">
        <text>a ubiquinone + NADH + 5 H(+)(in) = a ubiquinol + NAD(+) + 4 H(+)(out)</text>
        <dbReference type="Rhea" id="RHEA:29091"/>
        <dbReference type="Rhea" id="RHEA-COMP:9565"/>
        <dbReference type="Rhea" id="RHEA-COMP:9566"/>
        <dbReference type="ChEBI" id="CHEBI:15378"/>
        <dbReference type="ChEBI" id="CHEBI:16389"/>
        <dbReference type="ChEBI" id="CHEBI:17976"/>
        <dbReference type="ChEBI" id="CHEBI:57540"/>
        <dbReference type="ChEBI" id="CHEBI:57945"/>
        <dbReference type="EC" id="7.1.1.2"/>
    </reaction>
</comment>
<keyword evidence="6 17" id="KW-0813">Transport</keyword>
<dbReference type="InterPro" id="IPR003918">
    <property type="entry name" value="NADH_UbQ_OxRdtase"/>
</dbReference>
<evidence type="ECO:0000256" key="9">
    <source>
        <dbReference type="ARBA" id="ARBA00022967"/>
    </source>
</evidence>
<keyword evidence="11 17" id="KW-1133">Transmembrane helix</keyword>
<dbReference type="InterPro" id="IPR001750">
    <property type="entry name" value="ND/Mrp_TM"/>
</dbReference>
<feature type="transmembrane region" description="Helical" evidence="17">
    <location>
        <begin position="218"/>
        <end position="241"/>
    </location>
</feature>
<keyword evidence="9" id="KW-1278">Translocase</keyword>
<feature type="transmembrane region" description="Helical" evidence="17">
    <location>
        <begin position="275"/>
        <end position="297"/>
    </location>
</feature>
<evidence type="ECO:0000256" key="6">
    <source>
        <dbReference type="ARBA" id="ARBA00022448"/>
    </source>
</evidence>
<feature type="transmembrane region" description="Helical" evidence="17">
    <location>
        <begin position="110"/>
        <end position="132"/>
    </location>
</feature>
<evidence type="ECO:0000256" key="5">
    <source>
        <dbReference type="ARBA" id="ARBA00021006"/>
    </source>
</evidence>
<name>A0A8F0WH64_9HYME</name>
<dbReference type="GO" id="GO:0003954">
    <property type="term" value="F:NADH dehydrogenase activity"/>
    <property type="evidence" value="ECO:0007669"/>
    <property type="project" value="TreeGrafter"/>
</dbReference>
<evidence type="ECO:0000256" key="3">
    <source>
        <dbReference type="ARBA" id="ARBA00009025"/>
    </source>
</evidence>
<keyword evidence="14 17" id="KW-0496">Mitochondrion</keyword>
<keyword evidence="10 17" id="KW-0249">Electron transport</keyword>
<gene>
    <name evidence="20" type="primary">ND4</name>
</gene>
<evidence type="ECO:0000256" key="16">
    <source>
        <dbReference type="ARBA" id="ARBA00049551"/>
    </source>
</evidence>
<evidence type="ECO:0000256" key="13">
    <source>
        <dbReference type="ARBA" id="ARBA00023075"/>
    </source>
</evidence>
<dbReference type="GO" id="GO:0008137">
    <property type="term" value="F:NADH dehydrogenase (ubiquinone) activity"/>
    <property type="evidence" value="ECO:0007669"/>
    <property type="project" value="UniProtKB-UniRule"/>
</dbReference>
<evidence type="ECO:0000256" key="11">
    <source>
        <dbReference type="ARBA" id="ARBA00022989"/>
    </source>
</evidence>
<evidence type="ECO:0000256" key="4">
    <source>
        <dbReference type="ARBA" id="ARBA00012944"/>
    </source>
</evidence>
<feature type="transmembrane region" description="Helical" evidence="17">
    <location>
        <begin position="139"/>
        <end position="163"/>
    </location>
</feature>